<accession>A0A9X0D417</accession>
<reference evidence="1" key="1">
    <citation type="submission" date="2023-01" db="EMBL/GenBank/DDBJ databases">
        <title>Genome assembly of the deep-sea coral Lophelia pertusa.</title>
        <authorList>
            <person name="Herrera S."/>
            <person name="Cordes E."/>
        </authorList>
    </citation>
    <scope>NUCLEOTIDE SEQUENCE</scope>
    <source>
        <strain evidence="1">USNM1676648</strain>
        <tissue evidence="1">Polyp</tissue>
    </source>
</reference>
<sequence>MKKNKKFEKLFPRHFRVTSVSKTSSVNVQRKVVHEDSFLKQRQKANRKWPIYRHQLNARSREQSVITGSSRFRAQSSFQDLLKCEKLERAINIPHVVTN</sequence>
<protein>
    <submittedName>
        <fullName evidence="1">Uncharacterized protein</fullName>
    </submittedName>
</protein>
<evidence type="ECO:0000313" key="1">
    <source>
        <dbReference type="EMBL" id="KAJ7386517.1"/>
    </source>
</evidence>
<gene>
    <name evidence="1" type="ORF">OS493_008653</name>
</gene>
<dbReference type="Proteomes" id="UP001163046">
    <property type="component" value="Unassembled WGS sequence"/>
</dbReference>
<dbReference type="EMBL" id="MU825876">
    <property type="protein sequence ID" value="KAJ7386517.1"/>
    <property type="molecule type" value="Genomic_DNA"/>
</dbReference>
<comment type="caution">
    <text evidence="1">The sequence shown here is derived from an EMBL/GenBank/DDBJ whole genome shotgun (WGS) entry which is preliminary data.</text>
</comment>
<evidence type="ECO:0000313" key="2">
    <source>
        <dbReference type="Proteomes" id="UP001163046"/>
    </source>
</evidence>
<proteinExistence type="predicted"/>
<dbReference type="AlphaFoldDB" id="A0A9X0D417"/>
<name>A0A9X0D417_9CNID</name>
<organism evidence="1 2">
    <name type="scientific">Desmophyllum pertusum</name>
    <dbReference type="NCBI Taxonomy" id="174260"/>
    <lineage>
        <taxon>Eukaryota</taxon>
        <taxon>Metazoa</taxon>
        <taxon>Cnidaria</taxon>
        <taxon>Anthozoa</taxon>
        <taxon>Hexacorallia</taxon>
        <taxon>Scleractinia</taxon>
        <taxon>Caryophylliina</taxon>
        <taxon>Caryophylliidae</taxon>
        <taxon>Desmophyllum</taxon>
    </lineage>
</organism>
<keyword evidence="2" id="KW-1185">Reference proteome</keyword>